<dbReference type="NCBIfam" id="NF041278">
    <property type="entry name" value="CmcJ_NvfI_EfuI"/>
    <property type="match status" value="1"/>
</dbReference>
<dbReference type="EMBL" id="KZ613828">
    <property type="protein sequence ID" value="PMD58309.1"/>
    <property type="molecule type" value="Genomic_DNA"/>
</dbReference>
<dbReference type="PANTHER" id="PTHR34598">
    <property type="entry name" value="BLL6449 PROTEIN"/>
    <property type="match status" value="1"/>
</dbReference>
<evidence type="ECO:0000313" key="3">
    <source>
        <dbReference type="Proteomes" id="UP000235371"/>
    </source>
</evidence>
<reference evidence="2 3" key="1">
    <citation type="submission" date="2016-04" db="EMBL/GenBank/DDBJ databases">
        <title>A degradative enzymes factory behind the ericoid mycorrhizal symbiosis.</title>
        <authorList>
            <consortium name="DOE Joint Genome Institute"/>
            <person name="Martino E."/>
            <person name="Morin E."/>
            <person name="Grelet G."/>
            <person name="Kuo A."/>
            <person name="Kohler A."/>
            <person name="Daghino S."/>
            <person name="Barry K."/>
            <person name="Choi C."/>
            <person name="Cichocki N."/>
            <person name="Clum A."/>
            <person name="Copeland A."/>
            <person name="Hainaut M."/>
            <person name="Haridas S."/>
            <person name="Labutti K."/>
            <person name="Lindquist E."/>
            <person name="Lipzen A."/>
            <person name="Khouja H.-R."/>
            <person name="Murat C."/>
            <person name="Ohm R."/>
            <person name="Olson A."/>
            <person name="Spatafora J."/>
            <person name="Veneault-Fourrey C."/>
            <person name="Henrissat B."/>
            <person name="Grigoriev I."/>
            <person name="Martin F."/>
            <person name="Perotto S."/>
        </authorList>
    </citation>
    <scope>NUCLEOTIDE SEQUENCE [LARGE SCALE GENOMIC DNA]</scope>
    <source>
        <strain evidence="2 3">E</strain>
    </source>
</reference>
<dbReference type="InParanoid" id="A0A2J6T5M2"/>
<organism evidence="2 3">
    <name type="scientific">Hyaloscypha bicolor E</name>
    <dbReference type="NCBI Taxonomy" id="1095630"/>
    <lineage>
        <taxon>Eukaryota</taxon>
        <taxon>Fungi</taxon>
        <taxon>Dikarya</taxon>
        <taxon>Ascomycota</taxon>
        <taxon>Pezizomycotina</taxon>
        <taxon>Leotiomycetes</taxon>
        <taxon>Helotiales</taxon>
        <taxon>Hyaloscyphaceae</taxon>
        <taxon>Hyaloscypha</taxon>
        <taxon>Hyaloscypha bicolor</taxon>
    </lineage>
</organism>
<dbReference type="GO" id="GO:0016491">
    <property type="term" value="F:oxidoreductase activity"/>
    <property type="evidence" value="ECO:0007669"/>
    <property type="project" value="InterPro"/>
</dbReference>
<name>A0A2J6T5M2_9HELO</name>
<keyword evidence="3" id="KW-1185">Reference proteome</keyword>
<proteinExistence type="inferred from homology"/>
<accession>A0A2J6T5M2</accession>
<protein>
    <recommendedName>
        <fullName evidence="4">Methyltransferase</fullName>
    </recommendedName>
</protein>
<dbReference type="AlphaFoldDB" id="A0A2J6T5M2"/>
<evidence type="ECO:0008006" key="4">
    <source>
        <dbReference type="Google" id="ProtNLM"/>
    </source>
</evidence>
<sequence length="287" mass="33324">MPSVQANIEYLQKLSLYDKEKPYWCFLPPSESFDPDAQRVDNLEFEDYPDIQIEDIRELNEPPKIDDSGFEVLSHQSKFSKFDRADDVFQYVSETEELLRERMDAVYVKCYDSRLRKNAMFQRTQLDLNDPLLTEGPARGAHNDITYSSGPVVINRYLPEDIQKKFLKPGYRIRIVNTWRTLNPVLEDRPLALCDSRSVDPDDLVAADRIIPAHVGEVYYLTYNPKHRWLWLEKQTPVEPFAFVMYDTKAGSHARFCPHVSFINPLASDGAAPRESIETRSIVITKK</sequence>
<dbReference type="OrthoDB" id="412788at2759"/>
<dbReference type="STRING" id="1095630.A0A2J6T5M2"/>
<gene>
    <name evidence="2" type="ORF">K444DRAFT_442740</name>
</gene>
<dbReference type="Proteomes" id="UP000235371">
    <property type="component" value="Unassembled WGS sequence"/>
</dbReference>
<evidence type="ECO:0000256" key="1">
    <source>
        <dbReference type="ARBA" id="ARBA00023604"/>
    </source>
</evidence>
<dbReference type="GeneID" id="36580935"/>
<dbReference type="PANTHER" id="PTHR34598:SF3">
    <property type="entry name" value="OXIDOREDUCTASE AN1597"/>
    <property type="match status" value="1"/>
</dbReference>
<dbReference type="RefSeq" id="XP_024735213.1">
    <property type="nucleotide sequence ID" value="XM_024872855.1"/>
</dbReference>
<comment type="similarity">
    <text evidence="1">Belongs to the asaB hydroxylase/desaturase family.</text>
</comment>
<evidence type="ECO:0000313" key="2">
    <source>
        <dbReference type="EMBL" id="PMD58309.1"/>
    </source>
</evidence>
<dbReference type="InterPro" id="IPR044053">
    <property type="entry name" value="AsaB-like"/>
</dbReference>